<dbReference type="AlphaFoldDB" id="A0A7R8YWP5"/>
<gene>
    <name evidence="6" type="ORF">HERILL_LOCUS10273</name>
</gene>
<dbReference type="InParanoid" id="A0A7R8YWP5"/>
<sequence>MWRKYDKHSAIYHTKSKIENLHFSVSLKNISSLIKVPKFEKTSDVQSLSLDNDELIGELEIKWQEKVFSSVEVEVYSDVENCSNEVQRKYHNLIRDGENVRQGKIFTYVQEDNFTPSEELLCHTESKRSIPYKKETPDPNEEEVMYVYASLSPDVLLFEVRWRAKEGVLIVCPDFNDCEDNPYYIEIDSDYRHLYSYTVKNTSPSLDMLSAKLEKNMKLGTRPIIDIDRIFDMPPKHSTRFLVLLEIQSASFFEYENLHIRYKISIPDRFILEEGELMGSTHSSVSLNSIWKFGHCFQFAILSSTKVPINENFTIYLEAISIDSWTRERPEGFAFYTIELRPQQIQIEIPCFRVDYGLLERIERFFIGGRRHFDLEKFCSGNDGMLNRYRTKTISTGSLIMQCQIIMQRNDDLARGINLDNDLCVFNLEDVLKKHHEARVRLESVV</sequence>
<evidence type="ECO:0000256" key="5">
    <source>
        <dbReference type="ARBA" id="ARBA00023273"/>
    </source>
</evidence>
<evidence type="ECO:0000256" key="1">
    <source>
        <dbReference type="ARBA" id="ARBA00004120"/>
    </source>
</evidence>
<dbReference type="Proteomes" id="UP000594454">
    <property type="component" value="Chromosome 4"/>
</dbReference>
<evidence type="ECO:0008006" key="8">
    <source>
        <dbReference type="Google" id="ProtNLM"/>
    </source>
</evidence>
<dbReference type="FunCoup" id="A0A7R8YWP5">
    <property type="interactions" value="248"/>
</dbReference>
<dbReference type="OrthoDB" id="10263520at2759"/>
<keyword evidence="7" id="KW-1185">Reference proteome</keyword>
<dbReference type="EMBL" id="LR899012">
    <property type="protein sequence ID" value="CAD7087575.1"/>
    <property type="molecule type" value="Genomic_DNA"/>
</dbReference>
<keyword evidence="3" id="KW-0970">Cilium biogenesis/degradation</keyword>
<dbReference type="GO" id="GO:0036038">
    <property type="term" value="C:MKS complex"/>
    <property type="evidence" value="ECO:0007669"/>
    <property type="project" value="TreeGrafter"/>
</dbReference>
<dbReference type="Pfam" id="PF07162">
    <property type="entry name" value="B9-C2"/>
    <property type="match status" value="1"/>
</dbReference>
<protein>
    <recommendedName>
        <fullName evidence="8">Meckel syndrome type 1 protein</fullName>
    </recommendedName>
</protein>
<evidence type="ECO:0000256" key="2">
    <source>
        <dbReference type="ARBA" id="ARBA00022490"/>
    </source>
</evidence>
<dbReference type="InterPro" id="IPR010796">
    <property type="entry name" value="C2_B9-type_dom"/>
</dbReference>
<dbReference type="GO" id="GO:0060271">
    <property type="term" value="P:cilium assembly"/>
    <property type="evidence" value="ECO:0007669"/>
    <property type="project" value="TreeGrafter"/>
</dbReference>
<reference evidence="6 7" key="1">
    <citation type="submission" date="2020-11" db="EMBL/GenBank/DDBJ databases">
        <authorList>
            <person name="Wallbank WR R."/>
            <person name="Pardo Diaz C."/>
            <person name="Kozak K."/>
            <person name="Martin S."/>
            <person name="Jiggins C."/>
            <person name="Moest M."/>
            <person name="Warren A I."/>
            <person name="Generalovic N T."/>
            <person name="Byers J.R.P. K."/>
            <person name="Montejo-Kovacevich G."/>
            <person name="Yen C E."/>
        </authorList>
    </citation>
    <scope>NUCLEOTIDE SEQUENCE [LARGE SCALE GENOMIC DNA]</scope>
</reference>
<dbReference type="PANTHER" id="PTHR12968:SF4">
    <property type="entry name" value="TECTONIC-LIKE COMPLEX MEMBER MKS1"/>
    <property type="match status" value="1"/>
</dbReference>
<dbReference type="OMA" id="GEDYWGR"/>
<keyword evidence="4" id="KW-0206">Cytoskeleton</keyword>
<proteinExistence type="predicted"/>
<name>A0A7R8YWP5_HERIL</name>
<evidence type="ECO:0000256" key="3">
    <source>
        <dbReference type="ARBA" id="ARBA00022794"/>
    </source>
</evidence>
<comment type="subcellular location">
    <subcellularLocation>
        <location evidence="1">Cytoplasm</location>
        <location evidence="1">Cytoskeleton</location>
        <location evidence="1">Cilium basal body</location>
    </subcellularLocation>
</comment>
<keyword evidence="2" id="KW-0963">Cytoplasm</keyword>
<organism evidence="6 7">
    <name type="scientific">Hermetia illucens</name>
    <name type="common">Black soldier fly</name>
    <dbReference type="NCBI Taxonomy" id="343691"/>
    <lineage>
        <taxon>Eukaryota</taxon>
        <taxon>Metazoa</taxon>
        <taxon>Ecdysozoa</taxon>
        <taxon>Arthropoda</taxon>
        <taxon>Hexapoda</taxon>
        <taxon>Insecta</taxon>
        <taxon>Pterygota</taxon>
        <taxon>Neoptera</taxon>
        <taxon>Endopterygota</taxon>
        <taxon>Diptera</taxon>
        <taxon>Brachycera</taxon>
        <taxon>Stratiomyomorpha</taxon>
        <taxon>Stratiomyidae</taxon>
        <taxon>Hermetiinae</taxon>
        <taxon>Hermetia</taxon>
    </lineage>
</organism>
<dbReference type="PANTHER" id="PTHR12968">
    <property type="entry name" value="B9 DOMAIN-CONTAINING"/>
    <property type="match status" value="1"/>
</dbReference>
<evidence type="ECO:0000313" key="7">
    <source>
        <dbReference type="Proteomes" id="UP000594454"/>
    </source>
</evidence>
<evidence type="ECO:0000256" key="4">
    <source>
        <dbReference type="ARBA" id="ARBA00023212"/>
    </source>
</evidence>
<accession>A0A7R8YWP5</accession>
<keyword evidence="5" id="KW-0966">Cell projection</keyword>
<evidence type="ECO:0000313" key="6">
    <source>
        <dbReference type="EMBL" id="CAD7087575.1"/>
    </source>
</evidence>